<dbReference type="InterPro" id="IPR056693">
    <property type="entry name" value="DUF7791"/>
</dbReference>
<evidence type="ECO:0000313" key="6">
    <source>
        <dbReference type="Proteomes" id="UP000720189"/>
    </source>
</evidence>
<feature type="domain" description="Nephrocystin 3-like N-terminal" evidence="3">
    <location>
        <begin position="310"/>
        <end position="471"/>
    </location>
</feature>
<dbReference type="RefSeq" id="XP_046045841.1">
    <property type="nucleotide sequence ID" value="XM_046195974.1"/>
</dbReference>
<feature type="region of interest" description="Disordered" evidence="2">
    <location>
        <begin position="269"/>
        <end position="288"/>
    </location>
</feature>
<proteinExistence type="predicted"/>
<dbReference type="AlphaFoldDB" id="A0A9P9GK98"/>
<organism evidence="5 6">
    <name type="scientific">Fusarium redolens</name>
    <dbReference type="NCBI Taxonomy" id="48865"/>
    <lineage>
        <taxon>Eukaryota</taxon>
        <taxon>Fungi</taxon>
        <taxon>Dikarya</taxon>
        <taxon>Ascomycota</taxon>
        <taxon>Pezizomycotina</taxon>
        <taxon>Sordariomycetes</taxon>
        <taxon>Hypocreomycetidae</taxon>
        <taxon>Hypocreales</taxon>
        <taxon>Nectriaceae</taxon>
        <taxon>Fusarium</taxon>
        <taxon>Fusarium redolens species complex</taxon>
    </lineage>
</organism>
<evidence type="ECO:0000259" key="4">
    <source>
        <dbReference type="Pfam" id="PF25053"/>
    </source>
</evidence>
<dbReference type="OrthoDB" id="5086500at2759"/>
<evidence type="ECO:0008006" key="7">
    <source>
        <dbReference type="Google" id="ProtNLM"/>
    </source>
</evidence>
<feature type="compositionally biased region" description="Acidic residues" evidence="2">
    <location>
        <begin position="272"/>
        <end position="288"/>
    </location>
</feature>
<name>A0A9P9GK98_FUSRE</name>
<evidence type="ECO:0000259" key="3">
    <source>
        <dbReference type="Pfam" id="PF24883"/>
    </source>
</evidence>
<dbReference type="InterPro" id="IPR056884">
    <property type="entry name" value="NPHP3-like_N"/>
</dbReference>
<evidence type="ECO:0000256" key="2">
    <source>
        <dbReference type="SAM" id="MobiDB-lite"/>
    </source>
</evidence>
<evidence type="ECO:0000313" key="5">
    <source>
        <dbReference type="EMBL" id="KAH7240047.1"/>
    </source>
</evidence>
<sequence>MLTGFEALGAASAVLQVISFATDVAVALKNAYEGATASEDDLHRHAKEMSEAVERVNTRCGQMNNTNSSFNTPELKNISQDCRVAAKKLETEVSYVTSLQARGDIVNAFRKAFRTSRRKKKLEDLEKTLFRYKQLIDIELKSHLCSRSEAVRLKQESAFQKLDTDVQSLVNQLAQGVTDVQNLVKQEHSTTRTAITQETTRVEVAINSHTDSQVLELRIAAETEKKCETFLQSLKAPRMNQRYNDVMDSRDASFNQVFASYEDMRDMYYGYSDDDDDPEGDDLEDDADLEDCDNSDCISHMNAIHRSWTSFNSWLQSDDQLFYIQGKPGSGKSTLVKFILDQNQTHDLAKRWSADATILSYFFWKIGSEEQNSIKGLWCSLLYQRLQGQQHLILSTLQHFSHLSLHSEYHDWSIKDLQAVWVYVANLDTRHICIFVDGLDEIRDQDGFSKLAPSIQSISRLPKTKLCVSTRPEAQIMRWLKATKAAGILLEDLTRFDMFVFVRQRFCELLPNSQISLKVFNDLRQQLVDKAQGVFLWLHLATRSIIEGIENEDSEKILFSRLRELPGDLEKLYVDMWERFNAKSSVYQETARRYFRYVLHSSNEDICIGIVLRWRWASLPLTLQIACAENTGIQQNLLTGTGTIGVTEILRMCDETKASIHSRCAGLLEVQPQKLHHNLSEKLGDNSTAFSQAFGNVAFIHRTAHDFLTDTEAGQGILRCDLLSDFPWQTRLLKGLICMVIVLASEWDLLCDSSHIINQITDPAKRRGSEGLQLATEMLDVIRPLFNKHLLRHYIYPWEPQLSFLSHLISDELFDDYVISCLTTETSPHLATSVLREGWYSGLDVKLRKSMFDALIVLGADPHEYGVLGDSSEMEPFVMKGTAFTNLLTYFLISTQNGFDHGDIEHSRTLEIAIHMATTCQDLNAAVALFASFSETGYMEILSSNLIIDSLSHTSSTLSLLVVYEVNLQFLLLYLLSKIGGNLADSVLASLQAQDVLSKIDNPSVKLRYFQRLKVTEDNLEQDIASPMMFQRVVPVIPSLLGSDIEHLFDVDFRRPSQELCMPHEDKTYLHTISRYIKDIQTEEVEVEDMVTSLAAENLGFCTYEKAGITPTYEYLRTPTESNVDSWRLFPLAMGRLKAAAATKEGTKGHEPLP</sequence>
<dbReference type="Pfam" id="PF24883">
    <property type="entry name" value="NPHP3_N"/>
    <property type="match status" value="1"/>
</dbReference>
<dbReference type="Pfam" id="PF25053">
    <property type="entry name" value="DUF7791"/>
    <property type="match status" value="1"/>
</dbReference>
<evidence type="ECO:0000256" key="1">
    <source>
        <dbReference type="ARBA" id="ARBA00022737"/>
    </source>
</evidence>
<comment type="caution">
    <text evidence="5">The sequence shown here is derived from an EMBL/GenBank/DDBJ whole genome shotgun (WGS) entry which is preliminary data.</text>
</comment>
<dbReference type="InterPro" id="IPR027417">
    <property type="entry name" value="P-loop_NTPase"/>
</dbReference>
<gene>
    <name evidence="5" type="ORF">BKA55DRAFT_596672</name>
</gene>
<dbReference type="PANTHER" id="PTHR10039">
    <property type="entry name" value="AMELOGENIN"/>
    <property type="match status" value="1"/>
</dbReference>
<dbReference type="EMBL" id="JAGMUX010000014">
    <property type="protein sequence ID" value="KAH7240047.1"/>
    <property type="molecule type" value="Genomic_DNA"/>
</dbReference>
<reference evidence="5" key="1">
    <citation type="journal article" date="2021" name="Nat. Commun.">
        <title>Genetic determinants of endophytism in the Arabidopsis root mycobiome.</title>
        <authorList>
            <person name="Mesny F."/>
            <person name="Miyauchi S."/>
            <person name="Thiergart T."/>
            <person name="Pickel B."/>
            <person name="Atanasova L."/>
            <person name="Karlsson M."/>
            <person name="Huettel B."/>
            <person name="Barry K.W."/>
            <person name="Haridas S."/>
            <person name="Chen C."/>
            <person name="Bauer D."/>
            <person name="Andreopoulos W."/>
            <person name="Pangilinan J."/>
            <person name="LaButti K."/>
            <person name="Riley R."/>
            <person name="Lipzen A."/>
            <person name="Clum A."/>
            <person name="Drula E."/>
            <person name="Henrissat B."/>
            <person name="Kohler A."/>
            <person name="Grigoriev I.V."/>
            <person name="Martin F.M."/>
            <person name="Hacquard S."/>
        </authorList>
    </citation>
    <scope>NUCLEOTIDE SEQUENCE</scope>
    <source>
        <strain evidence="5">MPI-CAGE-AT-0023</strain>
    </source>
</reference>
<dbReference type="Proteomes" id="UP000720189">
    <property type="component" value="Unassembled WGS sequence"/>
</dbReference>
<keyword evidence="1" id="KW-0677">Repeat</keyword>
<dbReference type="GeneID" id="70225928"/>
<protein>
    <recommendedName>
        <fullName evidence="7">NACHT domain-containing protein</fullName>
    </recommendedName>
</protein>
<dbReference type="SUPFAM" id="SSF52540">
    <property type="entry name" value="P-loop containing nucleoside triphosphate hydrolases"/>
    <property type="match status" value="1"/>
</dbReference>
<keyword evidence="6" id="KW-1185">Reference proteome</keyword>
<feature type="domain" description="DUF7791" evidence="4">
    <location>
        <begin position="586"/>
        <end position="740"/>
    </location>
</feature>
<dbReference type="PANTHER" id="PTHR10039:SF5">
    <property type="entry name" value="NACHT DOMAIN-CONTAINING PROTEIN"/>
    <property type="match status" value="1"/>
</dbReference>
<accession>A0A9P9GK98</accession>
<dbReference type="Gene3D" id="3.40.50.300">
    <property type="entry name" value="P-loop containing nucleotide triphosphate hydrolases"/>
    <property type="match status" value="1"/>
</dbReference>